<gene>
    <name evidence="3" type="ORF">PMEA_00027000</name>
</gene>
<feature type="region of interest" description="Disordered" evidence="2">
    <location>
        <begin position="81"/>
        <end position="127"/>
    </location>
</feature>
<dbReference type="AlphaFoldDB" id="A0AAU9XMH3"/>
<evidence type="ECO:0000256" key="1">
    <source>
        <dbReference type="SAM" id="Coils"/>
    </source>
</evidence>
<feature type="coiled-coil region" evidence="1">
    <location>
        <begin position="598"/>
        <end position="682"/>
    </location>
</feature>
<keyword evidence="1" id="KW-0175">Coiled coil</keyword>
<sequence>MAEQCTSENVSDPRAEGKVEIENVHVSEKQKIRESTVNENIPEIDIDDIEADQAHSTDCDDYDDFIGEIIISVRSELAEAEKEPERCCNDRKFSTRSRDSSTCKEGRRSEMKDQSSQASSLPEEAVSDEVKILKDKLAINKKDTETLRKLLEDVRTDYEELQKSFDKRTSETKSEEGEVPMKESNEMRKWKAEKKRSKKVYKVSSSDEITEWRFSDSKTTGFTKESSSALQVIDSGEIACPCLEKSIRKIVKDIREEFKDTILDFKRCFEEQCTSIGEELATLKHEYLSAVERRDSEIIGFEKIIKGLQSRFLEEDKELITFRSVTASVLEEKQKLYDDIRLLKDELLRKKFEKEASQAELGKMKQGLKKYCTAEEYEDLQKLNFQFDGDCGSRGIDGCGQSSENMKEYDNVGELQNKMEQFHPVLKKAKQEIARLKEERTEAQNRLEEKISETVKLESYFNKQLSESVMELKRKERTITELKEQLSSAELKNYQLNSKINQLEKEKEDLNKKYMQELEEVKGELRPFSKNRQLNKKRGEQLQNGNDLPNDDYIGPKNQLEDKEAKMLARTTETEEYLFDEDYQKRFLQEKSLLKKDLEAEKRKNELCLLEIEKLQRELDQWKEIVRDDMDAGVGFLRIENEDLKDELQENQIFIKELMSKKKRHTQIIKKLRAENAMLKNTTEDEYDDLISFESDDGTFDEGFGFEQTTTQEQRVRLDKNGKIEMGAPLKNESKNLYTDSSFDFLEYDTSISEK</sequence>
<dbReference type="Proteomes" id="UP001159428">
    <property type="component" value="Unassembled WGS sequence"/>
</dbReference>
<organism evidence="3 4">
    <name type="scientific">Pocillopora meandrina</name>
    <dbReference type="NCBI Taxonomy" id="46732"/>
    <lineage>
        <taxon>Eukaryota</taxon>
        <taxon>Metazoa</taxon>
        <taxon>Cnidaria</taxon>
        <taxon>Anthozoa</taxon>
        <taxon>Hexacorallia</taxon>
        <taxon>Scleractinia</taxon>
        <taxon>Astrocoeniina</taxon>
        <taxon>Pocilloporidae</taxon>
        <taxon>Pocillopora</taxon>
    </lineage>
</organism>
<feature type="coiled-coil region" evidence="1">
    <location>
        <begin position="426"/>
        <end position="524"/>
    </location>
</feature>
<evidence type="ECO:0000256" key="2">
    <source>
        <dbReference type="SAM" id="MobiDB-lite"/>
    </source>
</evidence>
<proteinExistence type="predicted"/>
<accession>A0AAU9XMH3</accession>
<dbReference type="EMBL" id="CALNXJ010000052">
    <property type="protein sequence ID" value="CAH3153139.1"/>
    <property type="molecule type" value="Genomic_DNA"/>
</dbReference>
<feature type="region of interest" description="Disordered" evidence="2">
    <location>
        <begin position="162"/>
        <end position="190"/>
    </location>
</feature>
<reference evidence="3 4" key="1">
    <citation type="submission" date="2022-05" db="EMBL/GenBank/DDBJ databases">
        <authorList>
            <consortium name="Genoscope - CEA"/>
            <person name="William W."/>
        </authorList>
    </citation>
    <scope>NUCLEOTIDE SEQUENCE [LARGE SCALE GENOMIC DNA]</scope>
</reference>
<feature type="compositionally biased region" description="Basic and acidic residues" evidence="2">
    <location>
        <begin position="81"/>
        <end position="113"/>
    </location>
</feature>
<feature type="region of interest" description="Disordered" evidence="2">
    <location>
        <begin position="529"/>
        <end position="556"/>
    </location>
</feature>
<evidence type="ECO:0000313" key="4">
    <source>
        <dbReference type="Proteomes" id="UP001159428"/>
    </source>
</evidence>
<feature type="non-terminal residue" evidence="3">
    <location>
        <position position="755"/>
    </location>
</feature>
<protein>
    <submittedName>
        <fullName evidence="3">Uncharacterized protein</fullName>
    </submittedName>
</protein>
<comment type="caution">
    <text evidence="3">The sequence shown here is derived from an EMBL/GenBank/DDBJ whole genome shotgun (WGS) entry which is preliminary data.</text>
</comment>
<name>A0AAU9XMH3_9CNID</name>
<evidence type="ECO:0000313" key="3">
    <source>
        <dbReference type="EMBL" id="CAH3153139.1"/>
    </source>
</evidence>
<keyword evidence="4" id="KW-1185">Reference proteome</keyword>